<sequence length="129" mass="14387">MSSLHALAEMLRQLYTARQAKVADALLERVPRAALEQLLHESSAFLGYRVRYAVDDALRHRKPAADDHALTVMRAIAAVLNGWLLDGRRPAIRAVLRELSVVELVELAHLPEIHDEVASMTSDFTRGLP</sequence>
<dbReference type="Proteomes" id="UP000033651">
    <property type="component" value="Unassembled WGS sequence"/>
</dbReference>
<dbReference type="PATRIC" id="fig|345309.4.peg.1416"/>
<reference evidence="1 2" key="1">
    <citation type="submission" date="2015-03" db="EMBL/GenBank/DDBJ databases">
        <title>Draft genome sequence of Luteibacter yeojuensis strain SU11.</title>
        <authorList>
            <person name="Sulaiman J."/>
            <person name="Priya K."/>
            <person name="Chan K.-G."/>
        </authorList>
    </citation>
    <scope>NUCLEOTIDE SEQUENCE [LARGE SCALE GENOMIC DNA]</scope>
    <source>
        <strain evidence="1 2">SU11</strain>
    </source>
</reference>
<dbReference type="RefSeq" id="WP_157006622.1">
    <property type="nucleotide sequence ID" value="NZ_JZRB01000021.1"/>
</dbReference>
<keyword evidence="2" id="KW-1185">Reference proteome</keyword>
<name>A0A0F3KRC5_9GAMM</name>
<dbReference type="OrthoDB" id="5953947at2"/>
<comment type="caution">
    <text evidence="1">The sequence shown here is derived from an EMBL/GenBank/DDBJ whole genome shotgun (WGS) entry which is preliminary data.</text>
</comment>
<organism evidence="1 2">
    <name type="scientific">Luteibacter yeojuensis</name>
    <dbReference type="NCBI Taxonomy" id="345309"/>
    <lineage>
        <taxon>Bacteria</taxon>
        <taxon>Pseudomonadati</taxon>
        <taxon>Pseudomonadota</taxon>
        <taxon>Gammaproteobacteria</taxon>
        <taxon>Lysobacterales</taxon>
        <taxon>Rhodanobacteraceae</taxon>
        <taxon>Luteibacter</taxon>
    </lineage>
</organism>
<dbReference type="EMBL" id="JZRB01000021">
    <property type="protein sequence ID" value="KJV33768.1"/>
    <property type="molecule type" value="Genomic_DNA"/>
</dbReference>
<evidence type="ECO:0000313" key="1">
    <source>
        <dbReference type="EMBL" id="KJV33768.1"/>
    </source>
</evidence>
<gene>
    <name evidence="1" type="ORF">VI08_10395</name>
</gene>
<evidence type="ECO:0000313" key="2">
    <source>
        <dbReference type="Proteomes" id="UP000033651"/>
    </source>
</evidence>
<protein>
    <submittedName>
        <fullName evidence="1">Uncharacterized protein</fullName>
    </submittedName>
</protein>
<accession>A0A0F3KRC5</accession>
<proteinExistence type="predicted"/>
<dbReference type="AlphaFoldDB" id="A0A0F3KRC5"/>